<dbReference type="PANTHER" id="PTHR33258:SF1">
    <property type="entry name" value="TRANSPOSASE INSL FOR INSERTION SEQUENCE ELEMENT IS186A-RELATED"/>
    <property type="match status" value="1"/>
</dbReference>
<evidence type="ECO:0000256" key="4">
    <source>
        <dbReference type="ARBA" id="ARBA00023172"/>
    </source>
</evidence>
<sequence length="377" mass="42912">MKGLPRDSFQKLVDLHAGDRYVKKFGCWQQLLAMVYGQLAGVSSLRELEAGFNQHRNHHYHLGAVEVHRSTLSNANDGRNPMVFEEAARLLIALSAQAVSRKERKELLYLIDSTTIALYGRGSQWTEATKTRTRGLKVHVQFESGSQLPVHFNITSANVNDETEGSKIAAQAGATYVYDKGYCNYAWWERIAAAGARFVTRLKKNAAIELVSVRQVPSQAVSIAGDSVIQLANKSNRGGHKNRCRRQLRRIEVARPNDDNLVLVSNDLDASAQEIADLYRQRWEIELFFKWIKQHLKVKKFLGESENAVRIQLLTALITYLLVSLQKVREGFPGTLWNFLTELRTGLFLRDQEESCRWRRCRHRQADFDALQPGLFG</sequence>
<comment type="similarity">
    <text evidence="1">Belongs to the transposase 11 family.</text>
</comment>
<name>A0ABS1JXE0_9BURK</name>
<keyword evidence="2" id="KW-0815">Transposition</keyword>
<evidence type="ECO:0000313" key="8">
    <source>
        <dbReference type="Proteomes" id="UP000622707"/>
    </source>
</evidence>
<accession>A0ABS1JXE0</accession>
<reference evidence="7 8" key="1">
    <citation type="journal article" date="2017" name="Int. J. Syst. Evol. Microbiol.">
        <title>Ramlibacter alkalitolerans sp. nov., alkali-tolerant bacterium isolated from soil of ginseng.</title>
        <authorList>
            <person name="Lee D.H."/>
            <person name="Cha C.J."/>
        </authorList>
    </citation>
    <scope>NUCLEOTIDE SEQUENCE [LARGE SCALE GENOMIC DNA]</scope>
    <source>
        <strain evidence="7 8">KACC 19305</strain>
    </source>
</reference>
<feature type="domain" description="DUF4372" evidence="6">
    <location>
        <begin position="2"/>
        <end position="64"/>
    </location>
</feature>
<dbReference type="InterPro" id="IPR047952">
    <property type="entry name" value="Transpos_IS4"/>
</dbReference>
<dbReference type="InterPro" id="IPR025399">
    <property type="entry name" value="DUF4372"/>
</dbReference>
<proteinExistence type="inferred from homology"/>
<keyword evidence="3" id="KW-0238">DNA-binding</keyword>
<dbReference type="Gene3D" id="3.90.350.10">
    <property type="entry name" value="Transposase Inhibitor Protein From Tn5, Chain A, domain 1"/>
    <property type="match status" value="1"/>
</dbReference>
<dbReference type="NCBIfam" id="NF033592">
    <property type="entry name" value="transpos_IS4_1"/>
    <property type="match status" value="1"/>
</dbReference>
<evidence type="ECO:0000259" key="6">
    <source>
        <dbReference type="Pfam" id="PF14294"/>
    </source>
</evidence>
<dbReference type="PANTHER" id="PTHR33258">
    <property type="entry name" value="TRANSPOSASE INSL FOR INSERTION SEQUENCE ELEMENT IS186A-RELATED"/>
    <property type="match status" value="1"/>
</dbReference>
<keyword evidence="8" id="KW-1185">Reference proteome</keyword>
<evidence type="ECO:0000259" key="5">
    <source>
        <dbReference type="Pfam" id="PF01609"/>
    </source>
</evidence>
<evidence type="ECO:0000313" key="7">
    <source>
        <dbReference type="EMBL" id="MBL0428878.1"/>
    </source>
</evidence>
<organism evidence="7 8">
    <name type="scientific">Ramlibacter alkalitolerans</name>
    <dbReference type="NCBI Taxonomy" id="2039631"/>
    <lineage>
        <taxon>Bacteria</taxon>
        <taxon>Pseudomonadati</taxon>
        <taxon>Pseudomonadota</taxon>
        <taxon>Betaproteobacteria</taxon>
        <taxon>Burkholderiales</taxon>
        <taxon>Comamonadaceae</taxon>
        <taxon>Ramlibacter</taxon>
    </lineage>
</organism>
<evidence type="ECO:0000256" key="3">
    <source>
        <dbReference type="ARBA" id="ARBA00023125"/>
    </source>
</evidence>
<feature type="domain" description="Transposase IS4-like" evidence="5">
    <location>
        <begin position="105"/>
        <end position="322"/>
    </location>
</feature>
<dbReference type="InterPro" id="IPR002559">
    <property type="entry name" value="Transposase_11"/>
</dbReference>
<dbReference type="EMBL" id="JAEQND010000032">
    <property type="protein sequence ID" value="MBL0428878.1"/>
    <property type="molecule type" value="Genomic_DNA"/>
</dbReference>
<dbReference type="SUPFAM" id="SSF53098">
    <property type="entry name" value="Ribonuclease H-like"/>
    <property type="match status" value="1"/>
</dbReference>
<evidence type="ECO:0000256" key="1">
    <source>
        <dbReference type="ARBA" id="ARBA00010075"/>
    </source>
</evidence>
<dbReference type="Proteomes" id="UP000622707">
    <property type="component" value="Unassembled WGS sequence"/>
</dbReference>
<dbReference type="Pfam" id="PF14294">
    <property type="entry name" value="DUF4372"/>
    <property type="match status" value="1"/>
</dbReference>
<comment type="caution">
    <text evidence="7">The sequence shown here is derived from an EMBL/GenBank/DDBJ whole genome shotgun (WGS) entry which is preliminary data.</text>
</comment>
<dbReference type="Pfam" id="PF01609">
    <property type="entry name" value="DDE_Tnp_1"/>
    <property type="match status" value="1"/>
</dbReference>
<evidence type="ECO:0000256" key="2">
    <source>
        <dbReference type="ARBA" id="ARBA00022578"/>
    </source>
</evidence>
<keyword evidence="4" id="KW-0233">DNA recombination</keyword>
<dbReference type="InterPro" id="IPR012337">
    <property type="entry name" value="RNaseH-like_sf"/>
</dbReference>
<protein>
    <submittedName>
        <fullName evidence="7">IS4 family transposase</fullName>
    </submittedName>
</protein>
<gene>
    <name evidence="7" type="ORF">JI746_27515</name>
</gene>